<evidence type="ECO:0000313" key="1">
    <source>
        <dbReference type="EMBL" id="KAG8044373.1"/>
    </source>
</evidence>
<accession>A0A8J5VEK4</accession>
<name>A0A8J5VEK4_ZIZPA</name>
<sequence length="89" mass="10028">MVMRECRKAYVPAVLLTLYGASPDRKLLGGTRALERPRPSHSTRCQTYARALHSARRLHPSLLCASAILKDFLLWIKDNLGPWGLWALA</sequence>
<gene>
    <name evidence="1" type="ORF">GUJ93_ZPchr0251g33407</name>
</gene>
<keyword evidence="2" id="KW-1185">Reference proteome</keyword>
<evidence type="ECO:0000313" key="2">
    <source>
        <dbReference type="Proteomes" id="UP000729402"/>
    </source>
</evidence>
<organism evidence="1 2">
    <name type="scientific">Zizania palustris</name>
    <name type="common">Northern wild rice</name>
    <dbReference type="NCBI Taxonomy" id="103762"/>
    <lineage>
        <taxon>Eukaryota</taxon>
        <taxon>Viridiplantae</taxon>
        <taxon>Streptophyta</taxon>
        <taxon>Embryophyta</taxon>
        <taxon>Tracheophyta</taxon>
        <taxon>Spermatophyta</taxon>
        <taxon>Magnoliopsida</taxon>
        <taxon>Liliopsida</taxon>
        <taxon>Poales</taxon>
        <taxon>Poaceae</taxon>
        <taxon>BOP clade</taxon>
        <taxon>Oryzoideae</taxon>
        <taxon>Oryzeae</taxon>
        <taxon>Zizaniinae</taxon>
        <taxon>Zizania</taxon>
    </lineage>
</organism>
<comment type="caution">
    <text evidence="1">The sequence shown here is derived from an EMBL/GenBank/DDBJ whole genome shotgun (WGS) entry which is preliminary data.</text>
</comment>
<protein>
    <submittedName>
        <fullName evidence="1">Uncharacterized protein</fullName>
    </submittedName>
</protein>
<dbReference type="EMBL" id="JAAALK010000711">
    <property type="protein sequence ID" value="KAG8044373.1"/>
    <property type="molecule type" value="Genomic_DNA"/>
</dbReference>
<dbReference type="AlphaFoldDB" id="A0A8J5VEK4"/>
<dbReference type="Proteomes" id="UP000729402">
    <property type="component" value="Unassembled WGS sequence"/>
</dbReference>
<proteinExistence type="predicted"/>
<reference evidence="1" key="1">
    <citation type="journal article" date="2021" name="bioRxiv">
        <title>Whole Genome Assembly and Annotation of Northern Wild Rice, Zizania palustris L., Supports a Whole Genome Duplication in the Zizania Genus.</title>
        <authorList>
            <person name="Haas M."/>
            <person name="Kono T."/>
            <person name="Macchietto M."/>
            <person name="Millas R."/>
            <person name="McGilp L."/>
            <person name="Shao M."/>
            <person name="Duquette J."/>
            <person name="Hirsch C.N."/>
            <person name="Kimball J."/>
        </authorList>
    </citation>
    <scope>NUCLEOTIDE SEQUENCE</scope>
    <source>
        <tissue evidence="1">Fresh leaf tissue</tissue>
    </source>
</reference>
<reference evidence="1" key="2">
    <citation type="submission" date="2021-02" db="EMBL/GenBank/DDBJ databases">
        <authorList>
            <person name="Kimball J.A."/>
            <person name="Haas M.W."/>
            <person name="Macchietto M."/>
            <person name="Kono T."/>
            <person name="Duquette J."/>
            <person name="Shao M."/>
        </authorList>
    </citation>
    <scope>NUCLEOTIDE SEQUENCE</scope>
    <source>
        <tissue evidence="1">Fresh leaf tissue</tissue>
    </source>
</reference>